<feature type="binding site" evidence="5">
    <location>
        <position position="45"/>
    </location>
    <ligand>
        <name>substrate</name>
    </ligand>
</feature>
<dbReference type="SUPFAM" id="SSF51735">
    <property type="entry name" value="NAD(P)-binding Rossmann-fold domains"/>
    <property type="match status" value="1"/>
</dbReference>
<dbReference type="EC" id="1.1.1.290" evidence="5"/>
<feature type="active site" description="Proton donor" evidence="5">
    <location>
        <position position="253"/>
    </location>
</feature>
<feature type="domain" description="Erythronate-4-phosphate dehydrogenase dimerisation" evidence="8">
    <location>
        <begin position="299"/>
        <end position="347"/>
    </location>
</feature>
<dbReference type="Proteomes" id="UP000218896">
    <property type="component" value="Unassembled WGS sequence"/>
</dbReference>
<feature type="domain" description="D-isomer specific 2-hydroxyacid dehydrogenase catalytic" evidence="6">
    <location>
        <begin position="33"/>
        <end position="278"/>
    </location>
</feature>
<name>A0A2A2F7B0_9GAMM</name>
<organism evidence="9 10">
    <name type="scientific">Halovibrio salipaludis</name>
    <dbReference type="NCBI Taxonomy" id="2032626"/>
    <lineage>
        <taxon>Bacteria</taxon>
        <taxon>Pseudomonadati</taxon>
        <taxon>Pseudomonadota</taxon>
        <taxon>Gammaproteobacteria</taxon>
        <taxon>Oceanospirillales</taxon>
        <taxon>Halomonadaceae</taxon>
        <taxon>Halovibrio</taxon>
    </lineage>
</organism>
<evidence type="ECO:0000259" key="6">
    <source>
        <dbReference type="Pfam" id="PF00389"/>
    </source>
</evidence>
<feature type="binding site" evidence="5">
    <location>
        <position position="66"/>
    </location>
    <ligand>
        <name>substrate</name>
    </ligand>
</feature>
<dbReference type="CDD" id="cd12158">
    <property type="entry name" value="ErythrP_dh"/>
    <property type="match status" value="1"/>
</dbReference>
<dbReference type="EMBL" id="NSKD01000002">
    <property type="protein sequence ID" value="PAU81451.1"/>
    <property type="molecule type" value="Genomic_DNA"/>
</dbReference>
<dbReference type="HAMAP" id="MF_01825">
    <property type="entry name" value="PdxB"/>
    <property type="match status" value="1"/>
</dbReference>
<dbReference type="Pfam" id="PF11890">
    <property type="entry name" value="DUF3410"/>
    <property type="match status" value="1"/>
</dbReference>
<feature type="binding site" evidence="5">
    <location>
        <position position="231"/>
    </location>
    <ligand>
        <name>NAD(+)</name>
        <dbReference type="ChEBI" id="CHEBI:57540"/>
    </ligand>
</feature>
<comment type="similarity">
    <text evidence="5">Belongs to the D-isomer specific 2-hydroxyacid dehydrogenase family. PdxB subfamily.</text>
</comment>
<reference evidence="9 10" key="1">
    <citation type="submission" date="2017-08" db="EMBL/GenBank/DDBJ databases">
        <title>Halovibrio sewagensis sp. nov., isolated from wastewater of high salinity.</title>
        <authorList>
            <person name="Dong X."/>
            <person name="Zhang G."/>
        </authorList>
    </citation>
    <scope>NUCLEOTIDE SEQUENCE [LARGE SCALE GENOMIC DNA]</scope>
    <source>
        <strain evidence="9 10">YL5-2</strain>
    </source>
</reference>
<comment type="function">
    <text evidence="5">Catalyzes the oxidation of erythronate-4-phosphate to 3-hydroxy-2-oxo-4-phosphonooxybutanoate.</text>
</comment>
<proteinExistence type="inferred from homology"/>
<gene>
    <name evidence="5" type="primary">pdxB</name>
    <name evidence="9" type="ORF">CK501_06825</name>
</gene>
<keyword evidence="3 5" id="KW-0520">NAD</keyword>
<feature type="active site" evidence="5">
    <location>
        <position position="206"/>
    </location>
</feature>
<dbReference type="Gene3D" id="3.30.1370.170">
    <property type="match status" value="1"/>
</dbReference>
<dbReference type="GO" id="GO:0051287">
    <property type="term" value="F:NAD binding"/>
    <property type="evidence" value="ECO:0007669"/>
    <property type="project" value="InterPro"/>
</dbReference>
<evidence type="ECO:0000256" key="5">
    <source>
        <dbReference type="HAMAP-Rule" id="MF_01825"/>
    </source>
</evidence>
<dbReference type="AlphaFoldDB" id="A0A2A2F7B0"/>
<dbReference type="PROSITE" id="PS00065">
    <property type="entry name" value="D_2_HYDROXYACID_DH_1"/>
    <property type="match status" value="1"/>
</dbReference>
<feature type="active site" evidence="5">
    <location>
        <position position="236"/>
    </location>
</feature>
<evidence type="ECO:0000256" key="4">
    <source>
        <dbReference type="ARBA" id="ARBA00023096"/>
    </source>
</evidence>
<feature type="binding site" evidence="5">
    <location>
        <position position="257"/>
    </location>
    <ligand>
        <name>substrate</name>
    </ligand>
</feature>
<comment type="catalytic activity">
    <reaction evidence="5">
        <text>4-phospho-D-erythronate + NAD(+) = (R)-3-hydroxy-2-oxo-4-phosphooxybutanoate + NADH + H(+)</text>
        <dbReference type="Rhea" id="RHEA:18829"/>
        <dbReference type="ChEBI" id="CHEBI:15378"/>
        <dbReference type="ChEBI" id="CHEBI:57540"/>
        <dbReference type="ChEBI" id="CHEBI:57945"/>
        <dbReference type="ChEBI" id="CHEBI:58538"/>
        <dbReference type="ChEBI" id="CHEBI:58766"/>
        <dbReference type="EC" id="1.1.1.290"/>
    </reaction>
</comment>
<dbReference type="PANTHER" id="PTHR42938">
    <property type="entry name" value="FORMATE DEHYDROGENASE 1"/>
    <property type="match status" value="1"/>
</dbReference>
<dbReference type="InterPro" id="IPR006139">
    <property type="entry name" value="D-isomer_2_OHA_DH_cat_dom"/>
</dbReference>
<comment type="pathway">
    <text evidence="5">Cofactor biosynthesis; pyridoxine 5'-phosphate biosynthesis; pyridoxine 5'-phosphate from D-erythrose 4-phosphate: step 2/5.</text>
</comment>
<dbReference type="OrthoDB" id="9770208at2"/>
<dbReference type="InterPro" id="IPR038251">
    <property type="entry name" value="PdxB_dimer_sf"/>
</dbReference>
<dbReference type="InterPro" id="IPR024531">
    <property type="entry name" value="Erythronate-4-P_DHase_dimer"/>
</dbReference>
<keyword evidence="2 5" id="KW-0560">Oxidoreductase</keyword>
<evidence type="ECO:0000313" key="9">
    <source>
        <dbReference type="EMBL" id="PAU81451.1"/>
    </source>
</evidence>
<dbReference type="GO" id="GO:0036001">
    <property type="term" value="P:'de novo' pyridoxal 5'-phosphate biosynthetic process"/>
    <property type="evidence" value="ECO:0007669"/>
    <property type="project" value="TreeGrafter"/>
</dbReference>
<dbReference type="Pfam" id="PF00389">
    <property type="entry name" value="2-Hacid_dh"/>
    <property type="match status" value="1"/>
</dbReference>
<dbReference type="UniPathway" id="UPA00244">
    <property type="reaction ID" value="UER00310"/>
</dbReference>
<dbReference type="InterPro" id="IPR006140">
    <property type="entry name" value="D-isomer_DH_NAD-bd"/>
</dbReference>
<accession>A0A2A2F7B0</accession>
<keyword evidence="10" id="KW-1185">Reference proteome</keyword>
<dbReference type="GO" id="GO:0046983">
    <property type="term" value="F:protein dimerization activity"/>
    <property type="evidence" value="ECO:0007669"/>
    <property type="project" value="InterPro"/>
</dbReference>
<comment type="caution">
    <text evidence="5">Lacks conserved residue(s) required for the propagation of feature annotation.</text>
</comment>
<evidence type="ECO:0000259" key="7">
    <source>
        <dbReference type="Pfam" id="PF02826"/>
    </source>
</evidence>
<evidence type="ECO:0000256" key="1">
    <source>
        <dbReference type="ARBA" id="ARBA00022490"/>
    </source>
</evidence>
<feature type="binding site" evidence="5">
    <location>
        <position position="256"/>
    </location>
    <ligand>
        <name>NAD(+)</name>
        <dbReference type="ChEBI" id="CHEBI:57540"/>
    </ligand>
</feature>
<keyword evidence="4 5" id="KW-0664">Pyridoxine biosynthesis</keyword>
<dbReference type="PANTHER" id="PTHR42938:SF9">
    <property type="entry name" value="FORMATE DEHYDROGENASE 1"/>
    <property type="match status" value="1"/>
</dbReference>
<evidence type="ECO:0000313" key="10">
    <source>
        <dbReference type="Proteomes" id="UP000218896"/>
    </source>
</evidence>
<dbReference type="GO" id="GO:0008615">
    <property type="term" value="P:pyridoxine biosynthetic process"/>
    <property type="evidence" value="ECO:0007669"/>
    <property type="project" value="UniProtKB-UniRule"/>
</dbReference>
<dbReference type="InterPro" id="IPR036291">
    <property type="entry name" value="NAD(P)-bd_dom_sf"/>
</dbReference>
<protein>
    <recommendedName>
        <fullName evidence="5">Erythronate-4-phosphate dehydrogenase</fullName>
        <ecNumber evidence="5">1.1.1.290</ecNumber>
    </recommendedName>
</protein>
<dbReference type="Pfam" id="PF02826">
    <property type="entry name" value="2-Hacid_dh_C"/>
    <property type="match status" value="1"/>
</dbReference>
<sequence>MRILADENIPALPACFGGSGEIRTLPGRSIRQADLQDVDVLLVRSVTRVDGALLAGTPVRWVGTATIGTDHLDTHWLEQQGIAWASAPGCNAEAVADYVLAVLALAAVERGQALTDGTVGIVGFGNVGSRVHRRLQALGIETRVTDPPLAQDGVTGLVGLDEVLACDRIALHAPLVRGGGWPTEHLLDAGRIQALRPDQVLISAGRGAVVDNAALRERLEAADGGPWTALDVWEGEPLVDPRLARMVRIATPHIAGYSLEGKLRGTVMLALALNRWLAVGSEPSLEALVPEPATLDALAATLEETLLASYDPRRDTHQLRATLDCSRADRASAFDRLRRDYPVRRELGFHHLPAGGDPVLNRQLEAAGFTLIY</sequence>
<keyword evidence="1 5" id="KW-0963">Cytoplasm</keyword>
<evidence type="ECO:0000256" key="2">
    <source>
        <dbReference type="ARBA" id="ARBA00023002"/>
    </source>
</evidence>
<dbReference type="GO" id="GO:0033711">
    <property type="term" value="F:4-phosphoerythronate dehydrogenase activity"/>
    <property type="evidence" value="ECO:0007669"/>
    <property type="project" value="UniProtKB-EC"/>
</dbReference>
<comment type="subunit">
    <text evidence="5">Homodimer.</text>
</comment>
<feature type="domain" description="D-isomer specific 2-hydroxyacid dehydrogenase NAD-binding" evidence="7">
    <location>
        <begin position="110"/>
        <end position="255"/>
    </location>
</feature>
<dbReference type="InterPro" id="IPR020921">
    <property type="entry name" value="Erythronate-4-P_DHase"/>
</dbReference>
<comment type="subcellular location">
    <subcellularLocation>
        <location evidence="5">Cytoplasm</location>
    </subcellularLocation>
</comment>
<dbReference type="SUPFAM" id="SSF52283">
    <property type="entry name" value="Formate/glycerate dehydrogenase catalytic domain-like"/>
    <property type="match status" value="1"/>
</dbReference>
<comment type="caution">
    <text evidence="9">The sequence shown here is derived from an EMBL/GenBank/DDBJ whole genome shotgun (WGS) entry which is preliminary data.</text>
</comment>
<feature type="binding site" evidence="5">
    <location>
        <position position="146"/>
    </location>
    <ligand>
        <name>NAD(+)</name>
        <dbReference type="ChEBI" id="CHEBI:57540"/>
    </ligand>
</feature>
<evidence type="ECO:0000256" key="3">
    <source>
        <dbReference type="ARBA" id="ARBA00023027"/>
    </source>
</evidence>
<dbReference type="InterPro" id="IPR029752">
    <property type="entry name" value="D-isomer_DH_CS1"/>
</dbReference>
<dbReference type="GO" id="GO:0005829">
    <property type="term" value="C:cytosol"/>
    <property type="evidence" value="ECO:0007669"/>
    <property type="project" value="TreeGrafter"/>
</dbReference>
<dbReference type="Gene3D" id="3.40.50.720">
    <property type="entry name" value="NAD(P)-binding Rossmann-like Domain"/>
    <property type="match status" value="2"/>
</dbReference>
<evidence type="ECO:0000259" key="8">
    <source>
        <dbReference type="Pfam" id="PF11890"/>
    </source>
</evidence>